<evidence type="ECO:0000256" key="3">
    <source>
        <dbReference type="ARBA" id="ARBA00022670"/>
    </source>
</evidence>
<evidence type="ECO:0000256" key="2">
    <source>
        <dbReference type="ARBA" id="ARBA00022645"/>
    </source>
</evidence>
<sequence>MRLHWVLSLLPAVYSIFTGPPRPNTAKNLVETFDHYHANYTKSKLLIGRNSTGDTCKPEPTSRYLNSVTEKFAVNGTGIPEIDFDVGESYAGLLPISNKTDEKDNMFFWFFPTVNEEHKDDKEIVIWLTGGPGCSSLIALLQENGPFSWQPGTLKPKRNPWSWHLLTNVVWIEQPIGTGFSEGEPGITNEDELAAQFMGFWRNFVEVFGLHGWRVYIAAESYGGYYGPYISSHFIDANDTDHYNLGGLIIYDGAIATDTVHYYLPILPYISRHASEFALDDNTLFHVRQISDECGFTEFYDRYLTFPPSGTQPIIDPETGMLPNVTSITAVTCGDALADIVQNGTLTANPCFNRFNILDHCPTVYTPIDDPYSSRTDDSYFNRADVKTTIHAPASATWNSCVLPSQVFIPSDSSLPSGQKQLPRVIETTQNVIFAHGDADWAIKMDGVLLGIQNMTWGGKMGFQCKPEDPFYVPLYGFDPALPQQTGYASDMPAGSGVLGTVHEERGFTFVVTKLAGHQGPGYAPAASIRHLEKLLGRVDSMSSTEPFTLPELRNITQLEEPLGMGTVHIPEGRGLTKPLEG</sequence>
<dbReference type="PROSITE" id="PS00131">
    <property type="entry name" value="CARBOXYPEPT_SER_SER"/>
    <property type="match status" value="1"/>
</dbReference>
<dbReference type="OMA" id="WSWHRIT"/>
<evidence type="ECO:0000313" key="9">
    <source>
        <dbReference type="Proteomes" id="UP000034112"/>
    </source>
</evidence>
<dbReference type="Proteomes" id="UP000034112">
    <property type="component" value="Unassembled WGS sequence"/>
</dbReference>
<name>A0A0F9ZJ58_TRIHA</name>
<evidence type="ECO:0000313" key="8">
    <source>
        <dbReference type="EMBL" id="KKP00352.1"/>
    </source>
</evidence>
<comment type="caution">
    <text evidence="8">The sequence shown here is derived from an EMBL/GenBank/DDBJ whole genome shotgun (WGS) entry which is preliminary data.</text>
</comment>
<dbReference type="EMBL" id="JOKZ01000258">
    <property type="protein sequence ID" value="KKP00352.1"/>
    <property type="molecule type" value="Genomic_DNA"/>
</dbReference>
<dbReference type="GO" id="GO:0006508">
    <property type="term" value="P:proteolysis"/>
    <property type="evidence" value="ECO:0007669"/>
    <property type="project" value="UniProtKB-KW"/>
</dbReference>
<dbReference type="PANTHER" id="PTHR11802:SF479">
    <property type="entry name" value="CARBOXYPEPTIDASE"/>
    <property type="match status" value="1"/>
</dbReference>
<dbReference type="InterPro" id="IPR018202">
    <property type="entry name" value="Ser_caboxypep_ser_AS"/>
</dbReference>
<dbReference type="Pfam" id="PF00450">
    <property type="entry name" value="Peptidase_S10"/>
    <property type="match status" value="1"/>
</dbReference>
<reference evidence="9" key="1">
    <citation type="journal article" date="2015" name="Genome Announc.">
        <title>Draft whole-genome sequence of the biocontrol agent Trichoderma harzianum T6776.</title>
        <authorList>
            <person name="Baroncelli R."/>
            <person name="Piaggeschi G."/>
            <person name="Fiorini L."/>
            <person name="Bertolini E."/>
            <person name="Zapparata A."/>
            <person name="Pe M.E."/>
            <person name="Sarrocco S."/>
            <person name="Vannacci G."/>
        </authorList>
    </citation>
    <scope>NUCLEOTIDE SEQUENCE [LARGE SCALE GENOMIC DNA]</scope>
    <source>
        <strain evidence="9">T6776</strain>
    </source>
</reference>
<feature type="chain" id="PRO_5011955196" description="Carboxypeptidase" evidence="7">
    <location>
        <begin position="16"/>
        <end position="582"/>
    </location>
</feature>
<dbReference type="SUPFAM" id="SSF53474">
    <property type="entry name" value="alpha/beta-Hydrolases"/>
    <property type="match status" value="1"/>
</dbReference>
<gene>
    <name evidence="8" type="ORF">THAR02_07537</name>
</gene>
<dbReference type="InterPro" id="IPR029058">
    <property type="entry name" value="AB_hydrolase_fold"/>
</dbReference>
<organism evidence="8 9">
    <name type="scientific">Trichoderma harzianum</name>
    <name type="common">Hypocrea lixii</name>
    <dbReference type="NCBI Taxonomy" id="5544"/>
    <lineage>
        <taxon>Eukaryota</taxon>
        <taxon>Fungi</taxon>
        <taxon>Dikarya</taxon>
        <taxon>Ascomycota</taxon>
        <taxon>Pezizomycotina</taxon>
        <taxon>Sordariomycetes</taxon>
        <taxon>Hypocreomycetidae</taxon>
        <taxon>Hypocreales</taxon>
        <taxon>Hypocreaceae</taxon>
        <taxon>Trichoderma</taxon>
    </lineage>
</organism>
<evidence type="ECO:0000256" key="1">
    <source>
        <dbReference type="ARBA" id="ARBA00009431"/>
    </source>
</evidence>
<comment type="similarity">
    <text evidence="1 6">Belongs to the peptidase S10 family.</text>
</comment>
<dbReference type="PANTHER" id="PTHR11802">
    <property type="entry name" value="SERINE PROTEASE FAMILY S10 SERINE CARBOXYPEPTIDASE"/>
    <property type="match status" value="1"/>
</dbReference>
<dbReference type="EC" id="3.4.16.-" evidence="6"/>
<accession>A0A0F9ZJ58</accession>
<keyword evidence="4 6" id="KW-0378">Hydrolase</keyword>
<dbReference type="Gene3D" id="3.40.50.1820">
    <property type="entry name" value="alpha/beta hydrolase"/>
    <property type="match status" value="1"/>
</dbReference>
<keyword evidence="2 6" id="KW-0121">Carboxypeptidase</keyword>
<feature type="signal peptide" evidence="7">
    <location>
        <begin position="1"/>
        <end position="15"/>
    </location>
</feature>
<dbReference type="PRINTS" id="PR00724">
    <property type="entry name" value="CRBOXYPTASEC"/>
</dbReference>
<dbReference type="GO" id="GO:0004185">
    <property type="term" value="F:serine-type carboxypeptidase activity"/>
    <property type="evidence" value="ECO:0007669"/>
    <property type="project" value="UniProtKB-UniRule"/>
</dbReference>
<evidence type="ECO:0000256" key="6">
    <source>
        <dbReference type="RuleBase" id="RU361156"/>
    </source>
</evidence>
<dbReference type="InterPro" id="IPR001563">
    <property type="entry name" value="Peptidase_S10"/>
</dbReference>
<keyword evidence="5" id="KW-0325">Glycoprotein</keyword>
<evidence type="ECO:0000256" key="5">
    <source>
        <dbReference type="ARBA" id="ARBA00023180"/>
    </source>
</evidence>
<dbReference type="OrthoDB" id="443318at2759"/>
<proteinExistence type="inferred from homology"/>
<evidence type="ECO:0000256" key="7">
    <source>
        <dbReference type="SAM" id="SignalP"/>
    </source>
</evidence>
<evidence type="ECO:0000256" key="4">
    <source>
        <dbReference type="ARBA" id="ARBA00022801"/>
    </source>
</evidence>
<keyword evidence="7" id="KW-0732">Signal</keyword>
<keyword evidence="3 6" id="KW-0645">Protease</keyword>
<protein>
    <recommendedName>
        <fullName evidence="6">Carboxypeptidase</fullName>
        <ecNumber evidence="6">3.4.16.-</ecNumber>
    </recommendedName>
</protein>
<dbReference type="AlphaFoldDB" id="A0A0F9ZJ58"/>